<keyword evidence="1" id="KW-0472">Membrane</keyword>
<accession>A0A0L7LRI3</accession>
<dbReference type="EMBL" id="JTDY01000264">
    <property type="protein sequence ID" value="KOB78014.1"/>
    <property type="molecule type" value="Genomic_DNA"/>
</dbReference>
<dbReference type="STRING" id="104452.A0A0L7LRI3"/>
<protein>
    <submittedName>
        <fullName evidence="2">Uncharacterized protein</fullName>
    </submittedName>
</protein>
<gene>
    <name evidence="2" type="ORF">OBRU01_03103</name>
</gene>
<keyword evidence="1" id="KW-0812">Transmembrane</keyword>
<evidence type="ECO:0000256" key="1">
    <source>
        <dbReference type="SAM" id="Phobius"/>
    </source>
</evidence>
<evidence type="ECO:0000313" key="2">
    <source>
        <dbReference type="EMBL" id="KOB78014.1"/>
    </source>
</evidence>
<proteinExistence type="predicted"/>
<reference evidence="2 3" key="1">
    <citation type="journal article" date="2015" name="Genome Biol. Evol.">
        <title>The genome of winter moth (Operophtera brumata) provides a genomic perspective on sexual dimorphism and phenology.</title>
        <authorList>
            <person name="Derks M.F."/>
            <person name="Smit S."/>
            <person name="Salis L."/>
            <person name="Schijlen E."/>
            <person name="Bossers A."/>
            <person name="Mateman C."/>
            <person name="Pijl A.S."/>
            <person name="de Ridder D."/>
            <person name="Groenen M.A."/>
            <person name="Visser M.E."/>
            <person name="Megens H.J."/>
        </authorList>
    </citation>
    <scope>NUCLEOTIDE SEQUENCE [LARGE SCALE GENOMIC DNA]</scope>
    <source>
        <strain evidence="2">WM2013NL</strain>
        <tissue evidence="2">Head and thorax</tissue>
    </source>
</reference>
<name>A0A0L7LRI3_OPEBR</name>
<comment type="caution">
    <text evidence="2">The sequence shown here is derived from an EMBL/GenBank/DDBJ whole genome shotgun (WGS) entry which is preliminary data.</text>
</comment>
<keyword evidence="1" id="KW-1133">Transmembrane helix</keyword>
<organism evidence="2 3">
    <name type="scientific">Operophtera brumata</name>
    <name type="common">Winter moth</name>
    <name type="synonym">Phalaena brumata</name>
    <dbReference type="NCBI Taxonomy" id="104452"/>
    <lineage>
        <taxon>Eukaryota</taxon>
        <taxon>Metazoa</taxon>
        <taxon>Ecdysozoa</taxon>
        <taxon>Arthropoda</taxon>
        <taxon>Hexapoda</taxon>
        <taxon>Insecta</taxon>
        <taxon>Pterygota</taxon>
        <taxon>Neoptera</taxon>
        <taxon>Endopterygota</taxon>
        <taxon>Lepidoptera</taxon>
        <taxon>Glossata</taxon>
        <taxon>Ditrysia</taxon>
        <taxon>Geometroidea</taxon>
        <taxon>Geometridae</taxon>
        <taxon>Larentiinae</taxon>
        <taxon>Operophtera</taxon>
    </lineage>
</organism>
<evidence type="ECO:0000313" key="3">
    <source>
        <dbReference type="Proteomes" id="UP000037510"/>
    </source>
</evidence>
<feature type="transmembrane region" description="Helical" evidence="1">
    <location>
        <begin position="437"/>
        <end position="461"/>
    </location>
</feature>
<sequence length="615" mass="68332">MVCADCDDLDGAGGGQSERTQCLHGATEVQHHKASEVQSADVSANLRMVLLRSAQVFQVEDGDEGTNKARVHITTETKIKFETMRTTVEPKTITFNNVTDVPVTITPILTATEGLSKVETTKRPQSTIRYFPTTVKFKPKEIWIRPAQKGESFMKTKTEANQDLHSKHRVTQSNTTPKTIIVSIIPTSVSYATFKNIALTTASLLSQKTNVTTVSPNGTVDQEVTKPMSTLTTTESPLTTKLNNVTQKFFITSKSNKTKELHSSKNEAHSDRTTKTFSIFNTTREFSKNKTVSKNGTNSMNTVDQNLNSPNFLTTLSPNATRTTLQLNITLGTTTVEPTVAKLDKATRPTKIVTVKPRNVTIITVSGNNKNETVVKITKTITKDVKKTNDTRVKETIKTNQVTTESPDDEEFHILTEPEHITAVMEGKGKENTSVDLISVISIAGGIMMAVITVAVIIVMVERCKRPRYDDVRKVSDVRMQVMIDNSDPISTLDRNLKQFMRPVVVQTISPIMLENFRGILECHYDHLPRRSHNFDTSPRHCSIVPSMDNVNELTRLRPCSAMDSTIEALKCEARLDVIDSTTSEPLYAEIPCWRPPSEHAIEILNLNGEAVTEL</sequence>
<dbReference type="AlphaFoldDB" id="A0A0L7LRI3"/>
<dbReference type="Proteomes" id="UP000037510">
    <property type="component" value="Unassembled WGS sequence"/>
</dbReference>
<keyword evidence="3" id="KW-1185">Reference proteome</keyword>